<dbReference type="Pfam" id="PF00403">
    <property type="entry name" value="HMA"/>
    <property type="match status" value="1"/>
</dbReference>
<dbReference type="PROSITE" id="PS01047">
    <property type="entry name" value="HMA_1"/>
    <property type="match status" value="1"/>
</dbReference>
<sequence>MVVFRIAGMSCGGCARRVTAALRGAEPGAEVQVDLQRREVTVTGAADADRLARALRDAGYPGERLPD</sequence>
<proteinExistence type="predicted"/>
<evidence type="ECO:0000256" key="1">
    <source>
        <dbReference type="ARBA" id="ARBA00022723"/>
    </source>
</evidence>
<evidence type="ECO:0000313" key="3">
    <source>
        <dbReference type="EMBL" id="MCB4824484.1"/>
    </source>
</evidence>
<keyword evidence="4" id="KW-1185">Reference proteome</keyword>
<dbReference type="PROSITE" id="PS50846">
    <property type="entry name" value="HMA_2"/>
    <property type="match status" value="1"/>
</dbReference>
<dbReference type="CDD" id="cd00371">
    <property type="entry name" value="HMA"/>
    <property type="match status" value="1"/>
</dbReference>
<evidence type="ECO:0000259" key="2">
    <source>
        <dbReference type="PROSITE" id="PS50846"/>
    </source>
</evidence>
<gene>
    <name evidence="3" type="ORF">LHA35_22390</name>
</gene>
<dbReference type="InterPro" id="IPR006121">
    <property type="entry name" value="HMA_dom"/>
</dbReference>
<name>A0A9X1LA66_9PROT</name>
<dbReference type="EMBL" id="JAJAQI010000044">
    <property type="protein sequence ID" value="MCB4824484.1"/>
    <property type="molecule type" value="Genomic_DNA"/>
</dbReference>
<organism evidence="3 4">
    <name type="scientific">Roseicella aerolata</name>
    <dbReference type="NCBI Taxonomy" id="2883479"/>
    <lineage>
        <taxon>Bacteria</taxon>
        <taxon>Pseudomonadati</taxon>
        <taxon>Pseudomonadota</taxon>
        <taxon>Alphaproteobacteria</taxon>
        <taxon>Acetobacterales</taxon>
        <taxon>Roseomonadaceae</taxon>
        <taxon>Roseicella</taxon>
    </lineage>
</organism>
<dbReference type="InterPro" id="IPR036163">
    <property type="entry name" value="HMA_dom_sf"/>
</dbReference>
<dbReference type="AlphaFoldDB" id="A0A9X1LA66"/>
<dbReference type="Gene3D" id="3.30.70.100">
    <property type="match status" value="1"/>
</dbReference>
<dbReference type="InterPro" id="IPR017969">
    <property type="entry name" value="Heavy-metal-associated_CS"/>
</dbReference>
<dbReference type="RefSeq" id="WP_226612276.1">
    <property type="nucleotide sequence ID" value="NZ_JAJAQI010000044.1"/>
</dbReference>
<comment type="caution">
    <text evidence="3">The sequence shown here is derived from an EMBL/GenBank/DDBJ whole genome shotgun (WGS) entry which is preliminary data.</text>
</comment>
<reference evidence="3" key="1">
    <citation type="submission" date="2021-10" db="EMBL/GenBank/DDBJ databases">
        <title>Roseicella aerolatum sp. nov., isolated from aerosols of e-waste dismantling site.</title>
        <authorList>
            <person name="Qin T."/>
        </authorList>
    </citation>
    <scope>NUCLEOTIDE SEQUENCE</scope>
    <source>
        <strain evidence="3">GB24</strain>
    </source>
</reference>
<dbReference type="Proteomes" id="UP001139311">
    <property type="component" value="Unassembled WGS sequence"/>
</dbReference>
<keyword evidence="1" id="KW-0479">Metal-binding</keyword>
<accession>A0A9X1LA66</accession>
<protein>
    <submittedName>
        <fullName evidence="3">Heavy-metal-associated domain-containing protein</fullName>
    </submittedName>
</protein>
<feature type="domain" description="HMA" evidence="2">
    <location>
        <begin position="1"/>
        <end position="63"/>
    </location>
</feature>
<dbReference type="GO" id="GO:0046872">
    <property type="term" value="F:metal ion binding"/>
    <property type="evidence" value="ECO:0007669"/>
    <property type="project" value="UniProtKB-KW"/>
</dbReference>
<evidence type="ECO:0000313" key="4">
    <source>
        <dbReference type="Proteomes" id="UP001139311"/>
    </source>
</evidence>
<dbReference type="SUPFAM" id="SSF55008">
    <property type="entry name" value="HMA, heavy metal-associated domain"/>
    <property type="match status" value="1"/>
</dbReference>